<dbReference type="InterPro" id="IPR027417">
    <property type="entry name" value="P-loop_NTPase"/>
</dbReference>
<dbReference type="PANTHER" id="PTHR35116:SF2">
    <property type="entry name" value="ATP-DEPENDENT HELICASE FAMILY PROTEIN-RELATED"/>
    <property type="match status" value="1"/>
</dbReference>
<reference evidence="3" key="1">
    <citation type="submission" date="2021-05" db="UniProtKB">
        <authorList>
            <consortium name="EnsemblPlants"/>
        </authorList>
    </citation>
    <scope>IDENTIFICATION</scope>
    <source>
        <strain evidence="3">subsp. malaccensis</strain>
    </source>
</reference>
<feature type="compositionally biased region" description="Polar residues" evidence="1">
    <location>
        <begin position="1188"/>
        <end position="1198"/>
    </location>
</feature>
<dbReference type="Gene3D" id="6.10.250.1310">
    <property type="match status" value="1"/>
</dbReference>
<dbReference type="Gene3D" id="3.40.50.10810">
    <property type="entry name" value="Tandem AAA-ATPase domain"/>
    <property type="match status" value="1"/>
</dbReference>
<organism evidence="3 4">
    <name type="scientific">Musa acuminata subsp. malaccensis</name>
    <name type="common">Wild banana</name>
    <name type="synonym">Musa malaccensis</name>
    <dbReference type="NCBI Taxonomy" id="214687"/>
    <lineage>
        <taxon>Eukaryota</taxon>
        <taxon>Viridiplantae</taxon>
        <taxon>Streptophyta</taxon>
        <taxon>Embryophyta</taxon>
        <taxon>Tracheophyta</taxon>
        <taxon>Spermatophyta</taxon>
        <taxon>Magnoliopsida</taxon>
        <taxon>Liliopsida</taxon>
        <taxon>Zingiberales</taxon>
        <taxon>Musaceae</taxon>
        <taxon>Musa</taxon>
    </lineage>
</organism>
<evidence type="ECO:0000259" key="2">
    <source>
        <dbReference type="Pfam" id="PF25029"/>
    </source>
</evidence>
<dbReference type="PANTHER" id="PTHR35116">
    <property type="entry name" value="HELICASE PROTEIN MOM1"/>
    <property type="match status" value="1"/>
</dbReference>
<sequence>MIQSLEFYQGGGCIMFQVLLSHPDAILEDFETLECIAWEALLVDECQNSRVFKHLELLKRLSSSFRLLLLSGHLKDNIAEYLNLLLFLDLGTDGNLGCIMKSDSVGVVGTLALLKERLSQNLAYDRKPDSSKFLEYWVPVQLSNVQLEQYCATLISNAIPLCSCSKIDLVGALGNILISTRKCCDHPYLVDESLQSSLTRGLPVTEYLDIGVNASGKLLVLDKILQMIQNQGLRVLILFQENVKDMAQVFLEYIMNNYHVSPEPKMILQAFKISLCWRAASFLKHKIDHEESLALAKKYLKFACNEEQASNVYSKLRILKKKFLDRDNVIISKHEPSLLEPGSSVSGKYLTGELALEMTSNSTGFSLHEFEKCGLQQSPQSHSVLEQPMLQEQEQVPVLETSADLHENLGSLKAKLLKKQTDLIHNICLRREEDLLLKQQEEISEFRVCKEKLELNLKRAHHEHLGHILDLVMDSADKNDKIRMFKVEFAKKKGGFGKHMDCQFFKLKGMQSVARDKELQIKNHWFEEAKAGKLTETFDSIPLSESGFRLEEFRGDQDDVHDGLGNRIYDSRTSVPFQNKHTVGSITVGHLVTSGLSSKSSGGSAVLSPIGAGCLPSQIDTSTCQSSGLNETEVYGPRGMHLEVPSTIPPPEMVVMPMETETLASEIPTGKVDDMPINSGTAATVETEKQRDAENSDMSCSITCPLESIRQGRSTDNGEVACSATFFPQNLVDSPSFIHEVTSTGCESGVSSSQEPCFNGHERPEDSAGLDVQDCGFPQEIPALNSADFGTLQVNPTNHNMIVLELFLDPLAVCTGASLVAQNQGSVVSSQIGEEPFDQIQQSSQQNDVPLQVPVVLSSLLVGQSNPLVPQFIENSVLPNSERRLQGNISEDLTCTFTQPESVHYPLFPFAQLMPTQGLHPEPLKNELTRIRIHEDIISKMHDDKKSKLKLECDKELDQVRRRYDVLLQDEESQFRQNKEILETIYNKVFMNQVIAEEFRAKFIDNKGRASSSSQAQRTMQQLLQSSQTQFFQRSVSPSTSVPTALSTVLPAVAPTSLVSVRLRASSISSGQIARLITPVYSSNSVRPHFSPMLPSLANLQIGSETRAPAPHLHRFRTNTSMPSQNLVCTNGITSQQHYLVNVGSATMEQVASVPTSRRSSVSNTLSVCRGSSPSDVEFHVDTEDSGRANQPNSSQLADFTPKFNSWSSTNRTSTTCGLSQSR</sequence>
<evidence type="ECO:0000313" key="4">
    <source>
        <dbReference type="Proteomes" id="UP000012960"/>
    </source>
</evidence>
<feature type="compositionally biased region" description="Basic and acidic residues" evidence="1">
    <location>
        <begin position="1177"/>
        <end position="1187"/>
    </location>
</feature>
<dbReference type="InterPro" id="IPR056882">
    <property type="entry name" value="MOM1_dom"/>
</dbReference>
<name>A0A804J595_MUSAM</name>
<dbReference type="Pfam" id="PF25029">
    <property type="entry name" value="MOM1"/>
    <property type="match status" value="1"/>
</dbReference>
<evidence type="ECO:0000313" key="3">
    <source>
        <dbReference type="EnsemblPlants" id="Ma05_p16770.1"/>
    </source>
</evidence>
<feature type="compositionally biased region" description="Low complexity" evidence="1">
    <location>
        <begin position="1205"/>
        <end position="1216"/>
    </location>
</feature>
<feature type="domain" description="MOM1 alpha-helical" evidence="2">
    <location>
        <begin position="234"/>
        <end position="331"/>
    </location>
</feature>
<protein>
    <recommendedName>
        <fullName evidence="2">MOM1 alpha-helical domain-containing protein</fullName>
    </recommendedName>
</protein>
<keyword evidence="4" id="KW-1185">Reference proteome</keyword>
<dbReference type="EnsemblPlants" id="Ma05_t16770.1">
    <property type="protein sequence ID" value="Ma05_p16770.1"/>
    <property type="gene ID" value="Ma05_g16770"/>
</dbReference>
<dbReference type="InterPro" id="IPR038718">
    <property type="entry name" value="SNF2-like_sf"/>
</dbReference>
<dbReference type="SUPFAM" id="SSF52540">
    <property type="entry name" value="P-loop containing nucleoside triphosphate hydrolases"/>
    <property type="match status" value="1"/>
</dbReference>
<accession>A0A804J595</accession>
<dbReference type="InterPro" id="IPR039322">
    <property type="entry name" value="MOM1"/>
</dbReference>
<feature type="compositionally biased region" description="Polar residues" evidence="1">
    <location>
        <begin position="1154"/>
        <end position="1175"/>
    </location>
</feature>
<dbReference type="GO" id="GO:0031507">
    <property type="term" value="P:heterochromatin formation"/>
    <property type="evidence" value="ECO:0007669"/>
    <property type="project" value="InterPro"/>
</dbReference>
<dbReference type="Proteomes" id="UP000012960">
    <property type="component" value="Unplaced"/>
</dbReference>
<dbReference type="Gene3D" id="3.40.50.300">
    <property type="entry name" value="P-loop containing nucleotide triphosphate hydrolases"/>
    <property type="match status" value="1"/>
</dbReference>
<evidence type="ECO:0000256" key="1">
    <source>
        <dbReference type="SAM" id="MobiDB-lite"/>
    </source>
</evidence>
<proteinExistence type="predicted"/>
<dbReference type="Gramene" id="Ma05_t16770.1">
    <property type="protein sequence ID" value="Ma05_p16770.1"/>
    <property type="gene ID" value="Ma05_g16770"/>
</dbReference>
<dbReference type="AlphaFoldDB" id="A0A804J595"/>
<feature type="region of interest" description="Disordered" evidence="1">
    <location>
        <begin position="1154"/>
        <end position="1223"/>
    </location>
</feature>